<proteinExistence type="predicted"/>
<gene>
    <name evidence="2" type="ORF">PHMEG_00034976</name>
</gene>
<dbReference type="Proteomes" id="UP000198211">
    <property type="component" value="Unassembled WGS sequence"/>
</dbReference>
<sequence>MGHVDGLSRLPAERVASLAMADLLNPANEPFGEDPPEPEGDPEPVMTDVLDSMSETEFDVDFSDEETKEGEEDE</sequence>
<reference evidence="3" key="1">
    <citation type="submission" date="2017-03" db="EMBL/GenBank/DDBJ databases">
        <title>Phytopthora megakarya and P. palmivora, two closely related causual agents of cacao black pod achieved similar genome size and gene model numbers by different mechanisms.</title>
        <authorList>
            <person name="Ali S."/>
            <person name="Shao J."/>
            <person name="Larry D.J."/>
            <person name="Kronmiller B."/>
            <person name="Shen D."/>
            <person name="Strem M.D."/>
            <person name="Melnick R.L."/>
            <person name="Guiltinan M.J."/>
            <person name="Tyler B.M."/>
            <person name="Meinhardt L.W."/>
            <person name="Bailey B.A."/>
        </authorList>
    </citation>
    <scope>NUCLEOTIDE SEQUENCE [LARGE SCALE GENOMIC DNA]</scope>
    <source>
        <strain evidence="3">zdho120</strain>
    </source>
</reference>
<feature type="region of interest" description="Disordered" evidence="1">
    <location>
        <begin position="25"/>
        <end position="48"/>
    </location>
</feature>
<comment type="caution">
    <text evidence="2">The sequence shown here is derived from an EMBL/GenBank/DDBJ whole genome shotgun (WGS) entry which is preliminary data.</text>
</comment>
<accession>A0A225UQ84</accession>
<evidence type="ECO:0000313" key="3">
    <source>
        <dbReference type="Proteomes" id="UP000198211"/>
    </source>
</evidence>
<evidence type="ECO:0000313" key="2">
    <source>
        <dbReference type="EMBL" id="OWY95108.1"/>
    </source>
</evidence>
<feature type="non-terminal residue" evidence="2">
    <location>
        <position position="74"/>
    </location>
</feature>
<evidence type="ECO:0000256" key="1">
    <source>
        <dbReference type="SAM" id="MobiDB-lite"/>
    </source>
</evidence>
<organism evidence="2 3">
    <name type="scientific">Phytophthora megakarya</name>
    <dbReference type="NCBI Taxonomy" id="4795"/>
    <lineage>
        <taxon>Eukaryota</taxon>
        <taxon>Sar</taxon>
        <taxon>Stramenopiles</taxon>
        <taxon>Oomycota</taxon>
        <taxon>Peronosporomycetes</taxon>
        <taxon>Peronosporales</taxon>
        <taxon>Peronosporaceae</taxon>
        <taxon>Phytophthora</taxon>
    </lineage>
</organism>
<dbReference type="EMBL" id="NBNE01013407">
    <property type="protein sequence ID" value="OWY95108.1"/>
    <property type="molecule type" value="Genomic_DNA"/>
</dbReference>
<name>A0A225UQ84_9STRA</name>
<feature type="compositionally biased region" description="Acidic residues" evidence="1">
    <location>
        <begin position="31"/>
        <end position="42"/>
    </location>
</feature>
<dbReference type="AlphaFoldDB" id="A0A225UQ84"/>
<protein>
    <submittedName>
        <fullName evidence="2">Uncharacterized protein</fullName>
    </submittedName>
</protein>
<keyword evidence="3" id="KW-1185">Reference proteome</keyword>